<dbReference type="PRINTS" id="PR00625">
    <property type="entry name" value="JDOMAIN"/>
</dbReference>
<gene>
    <name evidence="6" type="ORF">soil367_01195</name>
</gene>
<accession>A0A4P7XCU3</accession>
<evidence type="ECO:0000256" key="3">
    <source>
        <dbReference type="ARBA" id="ARBA00023186"/>
    </source>
</evidence>
<dbReference type="SUPFAM" id="SSF49493">
    <property type="entry name" value="HSP40/DnaJ peptide-binding domain"/>
    <property type="match status" value="2"/>
</dbReference>
<dbReference type="SUPFAM" id="SSF46565">
    <property type="entry name" value="Chaperone J-domain"/>
    <property type="match status" value="1"/>
</dbReference>
<dbReference type="PROSITE" id="PS50076">
    <property type="entry name" value="DNAJ_2"/>
    <property type="match status" value="1"/>
</dbReference>
<dbReference type="InterPro" id="IPR036869">
    <property type="entry name" value="J_dom_sf"/>
</dbReference>
<feature type="domain" description="J" evidence="5">
    <location>
        <begin position="5"/>
        <end position="69"/>
    </location>
</feature>
<evidence type="ECO:0000313" key="6">
    <source>
        <dbReference type="EMBL" id="QCF24679.1"/>
    </source>
</evidence>
<reference evidence="6 7" key="1">
    <citation type="submission" date="2018-07" db="EMBL/GenBank/DDBJ databases">
        <title>Marsedoiliclastica nanhaica gen. nov. sp. nov., a novel marine hydrocarbonoclastic bacterium isolated from an in-situ enriched hydrocarbon-degrading consortium in deep-sea sediment.</title>
        <authorList>
            <person name="Dong C."/>
            <person name="Ma T."/>
            <person name="Liu R."/>
            <person name="Shao Z."/>
        </authorList>
    </citation>
    <scope>NUCLEOTIDE SEQUENCE [LARGE SCALE GENOMIC DNA]</scope>
    <source>
        <strain evidence="7">soil36-7</strain>
    </source>
</reference>
<protein>
    <submittedName>
        <fullName evidence="6">J domain-containing protein</fullName>
    </submittedName>
</protein>
<keyword evidence="1" id="KW-0963">Cytoplasm</keyword>
<dbReference type="SMART" id="SM00271">
    <property type="entry name" value="DnaJ"/>
    <property type="match status" value="1"/>
</dbReference>
<dbReference type="RefSeq" id="WP_136546121.1">
    <property type="nucleotide sequence ID" value="NZ_CP031093.1"/>
</dbReference>
<dbReference type="AlphaFoldDB" id="A0A4P7XCU3"/>
<keyword evidence="2" id="KW-0238">DNA-binding</keyword>
<dbReference type="Pfam" id="PF00226">
    <property type="entry name" value="DnaJ"/>
    <property type="match status" value="1"/>
</dbReference>
<dbReference type="Pfam" id="PF01556">
    <property type="entry name" value="DnaJ_C"/>
    <property type="match status" value="1"/>
</dbReference>
<dbReference type="GO" id="GO:0005737">
    <property type="term" value="C:cytoplasm"/>
    <property type="evidence" value="ECO:0007669"/>
    <property type="project" value="TreeGrafter"/>
</dbReference>
<organism evidence="6 7">
    <name type="scientific">Hydrocarboniclastica marina</name>
    <dbReference type="NCBI Taxonomy" id="2259620"/>
    <lineage>
        <taxon>Bacteria</taxon>
        <taxon>Pseudomonadati</taxon>
        <taxon>Pseudomonadota</taxon>
        <taxon>Gammaproteobacteria</taxon>
        <taxon>Alteromonadales</taxon>
        <taxon>Alteromonadaceae</taxon>
        <taxon>Hydrocarboniclastica</taxon>
    </lineage>
</organism>
<evidence type="ECO:0000256" key="1">
    <source>
        <dbReference type="ARBA" id="ARBA00022490"/>
    </source>
</evidence>
<name>A0A4P7XCU3_9ALTE</name>
<dbReference type="InterPro" id="IPR018253">
    <property type="entry name" value="DnaJ_domain_CS"/>
</dbReference>
<feature type="region of interest" description="Disordered" evidence="4">
    <location>
        <begin position="58"/>
        <end position="93"/>
    </location>
</feature>
<evidence type="ECO:0000256" key="2">
    <source>
        <dbReference type="ARBA" id="ARBA00023125"/>
    </source>
</evidence>
<feature type="compositionally biased region" description="Basic and acidic residues" evidence="4">
    <location>
        <begin position="58"/>
        <end position="67"/>
    </location>
</feature>
<dbReference type="CDD" id="cd06257">
    <property type="entry name" value="DnaJ"/>
    <property type="match status" value="1"/>
</dbReference>
<evidence type="ECO:0000259" key="5">
    <source>
        <dbReference type="PROSITE" id="PS50076"/>
    </source>
</evidence>
<keyword evidence="7" id="KW-1185">Reference proteome</keyword>
<dbReference type="PANTHER" id="PTHR43096:SF52">
    <property type="entry name" value="DNAJ HOMOLOG 1, MITOCHONDRIAL-RELATED"/>
    <property type="match status" value="1"/>
</dbReference>
<dbReference type="EMBL" id="CP031093">
    <property type="protein sequence ID" value="QCF24679.1"/>
    <property type="molecule type" value="Genomic_DNA"/>
</dbReference>
<sequence length="315" mass="34964">MEFKDYYKILGVDEKASSQDLKAAYRRLARKYHPDVSKEADADERFKEIGEAYEVLKDPDKRSEYDQLKTQGHRRPDGGFEPPPGWASRAHFGQGGFTGADASQFSDFFDAMFGGGRQARGGGWYAMRGDDIHHKLPLFLEEAFKGGEKTISLRAPAVDKQGRVQQRERSLKVKIPAGVADGQHIRLRGQGTPGQGGGEAGDLYLEVQIAPHPLYTVDGRDLSLSLPVTPWEAALGATLKVPTPGGSVQLKIPEGTHSGKRLRLRGRGLPGKPAGDLYVRIEIKMPEHQTERSKKLFRQLAEEVPFNPREHLEKD</sequence>
<dbReference type="InterPro" id="IPR001623">
    <property type="entry name" value="DnaJ_domain"/>
</dbReference>
<dbReference type="InterPro" id="IPR002939">
    <property type="entry name" value="DnaJ_C"/>
</dbReference>
<dbReference type="FunFam" id="2.60.260.20:FF:000013">
    <property type="entry name" value="DnaJ subfamily B member 11"/>
    <property type="match status" value="1"/>
</dbReference>
<dbReference type="CDD" id="cd10747">
    <property type="entry name" value="DnaJ_C"/>
    <property type="match status" value="1"/>
</dbReference>
<evidence type="ECO:0000313" key="7">
    <source>
        <dbReference type="Proteomes" id="UP000298049"/>
    </source>
</evidence>
<dbReference type="FunFam" id="2.60.260.20:FF:000008">
    <property type="entry name" value="Curved DNA-binding protein"/>
    <property type="match status" value="1"/>
</dbReference>
<evidence type="ECO:0000256" key="4">
    <source>
        <dbReference type="SAM" id="MobiDB-lite"/>
    </source>
</evidence>
<keyword evidence="3" id="KW-0143">Chaperone</keyword>
<dbReference type="OrthoDB" id="9779889at2"/>
<dbReference type="PANTHER" id="PTHR43096">
    <property type="entry name" value="DNAJ HOMOLOG 1, MITOCHONDRIAL-RELATED"/>
    <property type="match status" value="1"/>
</dbReference>
<dbReference type="GO" id="GO:0051082">
    <property type="term" value="F:unfolded protein binding"/>
    <property type="evidence" value="ECO:0007669"/>
    <property type="project" value="InterPro"/>
</dbReference>
<dbReference type="GO" id="GO:0042026">
    <property type="term" value="P:protein refolding"/>
    <property type="evidence" value="ECO:0007669"/>
    <property type="project" value="TreeGrafter"/>
</dbReference>
<dbReference type="PROSITE" id="PS00636">
    <property type="entry name" value="DNAJ_1"/>
    <property type="match status" value="1"/>
</dbReference>
<dbReference type="InterPro" id="IPR008971">
    <property type="entry name" value="HSP40/DnaJ_pept-bd"/>
</dbReference>
<dbReference type="KEGG" id="hmi:soil367_01195"/>
<dbReference type="Gene3D" id="2.60.260.20">
    <property type="entry name" value="Urease metallochaperone UreE, N-terminal domain"/>
    <property type="match status" value="2"/>
</dbReference>
<dbReference type="Proteomes" id="UP000298049">
    <property type="component" value="Chromosome"/>
</dbReference>
<proteinExistence type="predicted"/>
<dbReference type="GO" id="GO:0003677">
    <property type="term" value="F:DNA binding"/>
    <property type="evidence" value="ECO:0007669"/>
    <property type="project" value="UniProtKB-KW"/>
</dbReference>
<dbReference type="Gene3D" id="1.10.287.110">
    <property type="entry name" value="DnaJ domain"/>
    <property type="match status" value="1"/>
</dbReference>